<dbReference type="InParanoid" id="A0A132BC20"/>
<evidence type="ECO:0000256" key="3">
    <source>
        <dbReference type="ARBA" id="ARBA00023002"/>
    </source>
</evidence>
<dbReference type="GO" id="GO:0016491">
    <property type="term" value="F:oxidoreductase activity"/>
    <property type="evidence" value="ECO:0007669"/>
    <property type="project" value="UniProtKB-KW"/>
</dbReference>
<evidence type="ECO:0000313" key="5">
    <source>
        <dbReference type="EMBL" id="KUJ09970.1"/>
    </source>
</evidence>
<sequence length="427" mass="47064">MEDQTRKVRIAISGGGLAGLTLLNGLLKYPHLSVEIFESATNCSERGAAVSLGINAQNALHELGPVLEEAVSLAGAIPYNSSRAMIGLRPNAGSIVIELKGDGSEKGVHRAALLSELLKPIPQIMTHTNKKLIRVQECNDGVRLFFEDGTKEVFDGLIGADGIHGYCREYILGAEHAALKPHFAGFWDCRSLVPIQKAKEVLGEKYFNDGLQHAWVGHGSYLMHDVLDNGETIQCVSSVETDENWSLGEWKRDFDAEGLKEAFSKWTDSPILEGMIEVFTGSNSDLRAYPQWEHSVHAPTYTKRWVCVIGDAAHAMTPWQGSGAGVALEDAMILDTHLQLIKDPHQIKSAFQAYDQVRRPRTQKPVDSSKTTGRIFCGRGPGVGLEPEELRKSLCSRWDFIYALDMKQHKRDALDAFADLNTQSVVD</sequence>
<dbReference type="RefSeq" id="XP_018064325.1">
    <property type="nucleotide sequence ID" value="XM_018221515.1"/>
</dbReference>
<dbReference type="Gene3D" id="3.50.50.60">
    <property type="entry name" value="FAD/NAD(P)-binding domain"/>
    <property type="match status" value="1"/>
</dbReference>
<dbReference type="KEGG" id="psco:LY89DRAFT_760744"/>
<evidence type="ECO:0000256" key="1">
    <source>
        <dbReference type="ARBA" id="ARBA00022630"/>
    </source>
</evidence>
<protein>
    <submittedName>
        <fullName evidence="5">FAD/NAD(P)-binding domain-containing protein</fullName>
    </submittedName>
</protein>
<keyword evidence="1" id="KW-0285">Flavoprotein</keyword>
<feature type="domain" description="FAD-binding" evidence="4">
    <location>
        <begin position="248"/>
        <end position="368"/>
    </location>
</feature>
<dbReference type="PANTHER" id="PTHR46720:SF3">
    <property type="entry name" value="FAD-BINDING DOMAIN-CONTAINING PROTEIN-RELATED"/>
    <property type="match status" value="1"/>
</dbReference>
<dbReference type="OrthoDB" id="417877at2759"/>
<evidence type="ECO:0000256" key="2">
    <source>
        <dbReference type="ARBA" id="ARBA00022827"/>
    </source>
</evidence>
<organism evidence="5 6">
    <name type="scientific">Mollisia scopiformis</name>
    <name type="common">Conifer needle endophyte fungus</name>
    <name type="synonym">Phialocephala scopiformis</name>
    <dbReference type="NCBI Taxonomy" id="149040"/>
    <lineage>
        <taxon>Eukaryota</taxon>
        <taxon>Fungi</taxon>
        <taxon>Dikarya</taxon>
        <taxon>Ascomycota</taxon>
        <taxon>Pezizomycotina</taxon>
        <taxon>Leotiomycetes</taxon>
        <taxon>Helotiales</taxon>
        <taxon>Mollisiaceae</taxon>
        <taxon>Mollisia</taxon>
    </lineage>
</organism>
<dbReference type="Proteomes" id="UP000070700">
    <property type="component" value="Unassembled WGS sequence"/>
</dbReference>
<dbReference type="InterPro" id="IPR051104">
    <property type="entry name" value="FAD_monoxygenase"/>
</dbReference>
<dbReference type="PANTHER" id="PTHR46720">
    <property type="entry name" value="HYDROXYLASE, PUTATIVE (AFU_ORTHOLOGUE AFUA_3G01460)-RELATED"/>
    <property type="match status" value="1"/>
</dbReference>
<evidence type="ECO:0000313" key="6">
    <source>
        <dbReference type="Proteomes" id="UP000070700"/>
    </source>
</evidence>
<dbReference type="SUPFAM" id="SSF51905">
    <property type="entry name" value="FAD/NAD(P)-binding domain"/>
    <property type="match status" value="1"/>
</dbReference>
<keyword evidence="6" id="KW-1185">Reference proteome</keyword>
<proteinExistence type="predicted"/>
<dbReference type="AlphaFoldDB" id="A0A132BC20"/>
<dbReference type="GO" id="GO:0044550">
    <property type="term" value="P:secondary metabolite biosynthetic process"/>
    <property type="evidence" value="ECO:0007669"/>
    <property type="project" value="TreeGrafter"/>
</dbReference>
<reference evidence="5 6" key="1">
    <citation type="submission" date="2015-10" db="EMBL/GenBank/DDBJ databases">
        <title>Full genome of DAOMC 229536 Phialocephala scopiformis, a fungal endophyte of spruce producing the potent anti-insectan compound rugulosin.</title>
        <authorList>
            <consortium name="DOE Joint Genome Institute"/>
            <person name="Walker A.K."/>
            <person name="Frasz S.L."/>
            <person name="Seifert K.A."/>
            <person name="Miller J.D."/>
            <person name="Mondo S.J."/>
            <person name="Labutti K."/>
            <person name="Lipzen A."/>
            <person name="Dockter R."/>
            <person name="Kennedy M."/>
            <person name="Grigoriev I.V."/>
            <person name="Spatafora J.W."/>
        </authorList>
    </citation>
    <scope>NUCLEOTIDE SEQUENCE [LARGE SCALE GENOMIC DNA]</scope>
    <source>
        <strain evidence="5 6">CBS 120377</strain>
    </source>
</reference>
<dbReference type="EMBL" id="KQ947430">
    <property type="protein sequence ID" value="KUJ09970.1"/>
    <property type="molecule type" value="Genomic_DNA"/>
</dbReference>
<dbReference type="GeneID" id="28831241"/>
<evidence type="ECO:0000259" key="4">
    <source>
        <dbReference type="Pfam" id="PF01494"/>
    </source>
</evidence>
<dbReference type="InterPro" id="IPR036188">
    <property type="entry name" value="FAD/NAD-bd_sf"/>
</dbReference>
<dbReference type="InterPro" id="IPR002938">
    <property type="entry name" value="FAD-bd"/>
</dbReference>
<dbReference type="PRINTS" id="PR00420">
    <property type="entry name" value="RNGMNOXGNASE"/>
</dbReference>
<accession>A0A132BC20</accession>
<dbReference type="GO" id="GO:0071949">
    <property type="term" value="F:FAD binding"/>
    <property type="evidence" value="ECO:0007669"/>
    <property type="project" value="InterPro"/>
</dbReference>
<keyword evidence="2" id="KW-0274">FAD</keyword>
<gene>
    <name evidence="5" type="ORF">LY89DRAFT_760744</name>
</gene>
<dbReference type="STRING" id="149040.A0A132BC20"/>
<keyword evidence="3" id="KW-0560">Oxidoreductase</keyword>
<name>A0A132BC20_MOLSC</name>
<dbReference type="Pfam" id="PF01494">
    <property type="entry name" value="FAD_binding_3"/>
    <property type="match status" value="1"/>
</dbReference>